<dbReference type="AlphaFoldDB" id="L8GY13"/>
<dbReference type="KEGG" id="acan:ACA1_248570"/>
<dbReference type="FunFam" id="3.30.930.10:FF:000083">
    <property type="entry name" value="Phenylalanine--tRNA ligase"/>
    <property type="match status" value="1"/>
</dbReference>
<dbReference type="InterPro" id="IPR045864">
    <property type="entry name" value="aa-tRNA-synth_II/BPL/LPL"/>
</dbReference>
<comment type="similarity">
    <text evidence="2">Belongs to the class-II aminoacyl-tRNA synthetase family.</text>
</comment>
<evidence type="ECO:0000259" key="14">
    <source>
        <dbReference type="PROSITE" id="PS51447"/>
    </source>
</evidence>
<dbReference type="PROSITE" id="PS51447">
    <property type="entry name" value="FDX_ACB"/>
    <property type="match status" value="1"/>
</dbReference>
<reference evidence="15 16" key="1">
    <citation type="journal article" date="2013" name="Genome Biol.">
        <title>Genome of Acanthamoeba castellanii highlights extensive lateral gene transfer and early evolution of tyrosine kinase signaling.</title>
        <authorList>
            <person name="Clarke M."/>
            <person name="Lohan A.J."/>
            <person name="Liu B."/>
            <person name="Lagkouvardos I."/>
            <person name="Roy S."/>
            <person name="Zafar N."/>
            <person name="Bertelli C."/>
            <person name="Schilde C."/>
            <person name="Kianianmomeni A."/>
            <person name="Burglin T.R."/>
            <person name="Frech C."/>
            <person name="Turcotte B."/>
            <person name="Kopec K.O."/>
            <person name="Synnott J.M."/>
            <person name="Choo C."/>
            <person name="Paponov I."/>
            <person name="Finkler A."/>
            <person name="Soon Heng Tan C."/>
            <person name="Hutchins A.P."/>
            <person name="Weinmeier T."/>
            <person name="Rattei T."/>
            <person name="Chu J.S."/>
            <person name="Gimenez G."/>
            <person name="Irimia M."/>
            <person name="Rigden D.J."/>
            <person name="Fitzpatrick D.A."/>
            <person name="Lorenzo-Morales J."/>
            <person name="Bateman A."/>
            <person name="Chiu C.H."/>
            <person name="Tang P."/>
            <person name="Hegemann P."/>
            <person name="Fromm H."/>
            <person name="Raoult D."/>
            <person name="Greub G."/>
            <person name="Miranda-Saavedra D."/>
            <person name="Chen N."/>
            <person name="Nash P."/>
            <person name="Ginger M.L."/>
            <person name="Horn M."/>
            <person name="Schaap P."/>
            <person name="Caler L."/>
            <person name="Loftus B."/>
        </authorList>
    </citation>
    <scope>NUCLEOTIDE SEQUENCE [LARGE SCALE GENOMIC DNA]</scope>
    <source>
        <strain evidence="15 16">Neff</strain>
    </source>
</reference>
<dbReference type="CDD" id="cd00496">
    <property type="entry name" value="PheRS_alpha_core"/>
    <property type="match status" value="1"/>
</dbReference>
<evidence type="ECO:0000256" key="10">
    <source>
        <dbReference type="ARBA" id="ARBA00023146"/>
    </source>
</evidence>
<dbReference type="Gene3D" id="3.30.930.10">
    <property type="entry name" value="Bira Bifunctional Protein, Domain 2"/>
    <property type="match status" value="2"/>
</dbReference>
<feature type="domain" description="FDX-ACB" evidence="14">
    <location>
        <begin position="344"/>
        <end position="435"/>
    </location>
</feature>
<evidence type="ECO:0000256" key="1">
    <source>
        <dbReference type="ARBA" id="ARBA00004305"/>
    </source>
</evidence>
<dbReference type="InterPro" id="IPR006195">
    <property type="entry name" value="aa-tRNA-synth_II"/>
</dbReference>
<dbReference type="GO" id="GO:0004826">
    <property type="term" value="F:phenylalanine-tRNA ligase activity"/>
    <property type="evidence" value="ECO:0007669"/>
    <property type="project" value="UniProtKB-EC"/>
</dbReference>
<dbReference type="PANTHER" id="PTHR11538">
    <property type="entry name" value="PHENYLALANYL-TRNA SYNTHETASE"/>
    <property type="match status" value="1"/>
</dbReference>
<dbReference type="GO" id="GO:0005524">
    <property type="term" value="F:ATP binding"/>
    <property type="evidence" value="ECO:0007669"/>
    <property type="project" value="UniProtKB-KW"/>
</dbReference>
<dbReference type="SMART" id="SM00896">
    <property type="entry name" value="FDX-ACB"/>
    <property type="match status" value="1"/>
</dbReference>
<dbReference type="VEuPathDB" id="AmoebaDB:ACA1_248570"/>
<protein>
    <recommendedName>
        <fullName evidence="3">phenylalanine--tRNA ligase</fullName>
        <ecNumber evidence="3">6.1.1.20</ecNumber>
    </recommendedName>
    <alternativeName>
        <fullName evidence="11">Phenylalanyl-tRNA synthetase</fullName>
    </alternativeName>
</protein>
<organism evidence="15 16">
    <name type="scientific">Acanthamoeba castellanii (strain ATCC 30010 / Neff)</name>
    <dbReference type="NCBI Taxonomy" id="1257118"/>
    <lineage>
        <taxon>Eukaryota</taxon>
        <taxon>Amoebozoa</taxon>
        <taxon>Discosea</taxon>
        <taxon>Longamoebia</taxon>
        <taxon>Centramoebida</taxon>
        <taxon>Acanthamoebidae</taxon>
        <taxon>Acanthamoeba</taxon>
    </lineage>
</organism>
<dbReference type="EC" id="6.1.1.20" evidence="3"/>
<dbReference type="GO" id="GO:0006432">
    <property type="term" value="P:phenylalanyl-tRNA aminoacylation"/>
    <property type="evidence" value="ECO:0007669"/>
    <property type="project" value="InterPro"/>
</dbReference>
<evidence type="ECO:0000259" key="13">
    <source>
        <dbReference type="PROSITE" id="PS50862"/>
    </source>
</evidence>
<dbReference type="Pfam" id="PF03147">
    <property type="entry name" value="FDX-ACB"/>
    <property type="match status" value="1"/>
</dbReference>
<keyword evidence="10" id="KW-0030">Aminoacyl-tRNA synthetase</keyword>
<dbReference type="GO" id="GO:0000049">
    <property type="term" value="F:tRNA binding"/>
    <property type="evidence" value="ECO:0007669"/>
    <property type="project" value="InterPro"/>
</dbReference>
<dbReference type="SUPFAM" id="SSF54991">
    <property type="entry name" value="Anticodon-binding domain of PheRS"/>
    <property type="match status" value="1"/>
</dbReference>
<comment type="subcellular location">
    <subcellularLocation>
        <location evidence="1">Mitochondrion matrix</location>
    </subcellularLocation>
</comment>
<dbReference type="OrthoDB" id="4457at2759"/>
<dbReference type="InterPro" id="IPR036690">
    <property type="entry name" value="Fdx_antiC-bd_sf"/>
</dbReference>
<gene>
    <name evidence="15" type="ORF">ACA1_248570</name>
</gene>
<keyword evidence="4 15" id="KW-0436">Ligase</keyword>
<dbReference type="PANTHER" id="PTHR11538:SF41">
    <property type="entry name" value="PHENYLALANINE--TRNA LIGASE, MITOCHONDRIAL"/>
    <property type="match status" value="1"/>
</dbReference>
<dbReference type="FunFam" id="3.30.70.380:FF:000002">
    <property type="entry name" value="phenylalanine--tRNA ligase, mitochondrial"/>
    <property type="match status" value="1"/>
</dbReference>
<evidence type="ECO:0000256" key="4">
    <source>
        <dbReference type="ARBA" id="ARBA00022598"/>
    </source>
</evidence>
<evidence type="ECO:0000256" key="12">
    <source>
        <dbReference type="ARBA" id="ARBA00049255"/>
    </source>
</evidence>
<dbReference type="InterPro" id="IPR002319">
    <property type="entry name" value="Phenylalanyl-tRNA_Synthase"/>
</dbReference>
<keyword evidence="16" id="KW-1185">Reference proteome</keyword>
<dbReference type="PROSITE" id="PS50862">
    <property type="entry name" value="AA_TRNA_LIGASE_II"/>
    <property type="match status" value="1"/>
</dbReference>
<dbReference type="GeneID" id="14918570"/>
<keyword evidence="9" id="KW-0496">Mitochondrion</keyword>
<dbReference type="InterPro" id="IPR005121">
    <property type="entry name" value="Fdx_antiC-bd"/>
</dbReference>
<evidence type="ECO:0000256" key="11">
    <source>
        <dbReference type="ARBA" id="ARBA00031194"/>
    </source>
</evidence>
<keyword evidence="7" id="KW-0648">Protein biosynthesis</keyword>
<evidence type="ECO:0000313" key="15">
    <source>
        <dbReference type="EMBL" id="ELR17842.1"/>
    </source>
</evidence>
<evidence type="ECO:0000256" key="7">
    <source>
        <dbReference type="ARBA" id="ARBA00022917"/>
    </source>
</evidence>
<evidence type="ECO:0000256" key="6">
    <source>
        <dbReference type="ARBA" id="ARBA00022840"/>
    </source>
</evidence>
<dbReference type="Proteomes" id="UP000011083">
    <property type="component" value="Unassembled WGS sequence"/>
</dbReference>
<evidence type="ECO:0000256" key="2">
    <source>
        <dbReference type="ARBA" id="ARBA00008226"/>
    </source>
</evidence>
<evidence type="ECO:0000313" key="16">
    <source>
        <dbReference type="Proteomes" id="UP000011083"/>
    </source>
</evidence>
<comment type="catalytic activity">
    <reaction evidence="12">
        <text>tRNA(Phe) + L-phenylalanine + ATP = L-phenylalanyl-tRNA(Phe) + AMP + diphosphate + H(+)</text>
        <dbReference type="Rhea" id="RHEA:19413"/>
        <dbReference type="Rhea" id="RHEA-COMP:9668"/>
        <dbReference type="Rhea" id="RHEA-COMP:9699"/>
        <dbReference type="ChEBI" id="CHEBI:15378"/>
        <dbReference type="ChEBI" id="CHEBI:30616"/>
        <dbReference type="ChEBI" id="CHEBI:33019"/>
        <dbReference type="ChEBI" id="CHEBI:58095"/>
        <dbReference type="ChEBI" id="CHEBI:78442"/>
        <dbReference type="ChEBI" id="CHEBI:78531"/>
        <dbReference type="ChEBI" id="CHEBI:456215"/>
        <dbReference type="EC" id="6.1.1.20"/>
    </reaction>
</comment>
<dbReference type="RefSeq" id="XP_004339855.1">
    <property type="nucleotide sequence ID" value="XM_004339807.1"/>
</dbReference>
<dbReference type="GO" id="GO:0005759">
    <property type="term" value="C:mitochondrial matrix"/>
    <property type="evidence" value="ECO:0007669"/>
    <property type="project" value="UniProtKB-SubCell"/>
</dbReference>
<dbReference type="EMBL" id="KB007971">
    <property type="protein sequence ID" value="ELR17842.1"/>
    <property type="molecule type" value="Genomic_DNA"/>
</dbReference>
<dbReference type="InterPro" id="IPR004530">
    <property type="entry name" value="Phe-tRNA-synth_IIc_mito"/>
</dbReference>
<dbReference type="SUPFAM" id="SSF55681">
    <property type="entry name" value="Class II aaRS and biotin synthetases"/>
    <property type="match status" value="1"/>
</dbReference>
<evidence type="ECO:0000256" key="9">
    <source>
        <dbReference type="ARBA" id="ARBA00023128"/>
    </source>
</evidence>
<keyword evidence="6" id="KW-0067">ATP-binding</keyword>
<proteinExistence type="inferred from homology"/>
<dbReference type="Gene3D" id="3.30.70.380">
    <property type="entry name" value="Ferrodoxin-fold anticodon-binding domain"/>
    <property type="match status" value="1"/>
</dbReference>
<dbReference type="Pfam" id="PF01409">
    <property type="entry name" value="tRNA-synt_2d"/>
    <property type="match status" value="1"/>
</dbReference>
<keyword evidence="5" id="KW-0547">Nucleotide-binding</keyword>
<accession>L8GY13</accession>
<evidence type="ECO:0000256" key="8">
    <source>
        <dbReference type="ARBA" id="ARBA00022946"/>
    </source>
</evidence>
<feature type="domain" description="Aminoacyl-transfer RNA synthetases class-II family profile" evidence="13">
    <location>
        <begin position="121"/>
        <end position="348"/>
    </location>
</feature>
<dbReference type="OMA" id="PISHYPQ"/>
<evidence type="ECO:0000256" key="3">
    <source>
        <dbReference type="ARBA" id="ARBA00012814"/>
    </source>
</evidence>
<evidence type="ECO:0000256" key="5">
    <source>
        <dbReference type="ARBA" id="ARBA00022741"/>
    </source>
</evidence>
<dbReference type="STRING" id="1257118.L8GY13"/>
<keyword evidence="8" id="KW-0809">Transit peptide</keyword>
<name>L8GY13_ACACF</name>
<dbReference type="NCBIfam" id="TIGR00469">
    <property type="entry name" value="pheS_mito"/>
    <property type="match status" value="1"/>
</dbReference>
<sequence length="435" mass="49918">MPPLWDPGVSLQLRPRVLGTPASGSVLATRCHLLEQAQPLRLSSAAKRFYASSFSFKEHGIEPDEVTNVTDRILGKIGTNLHKEDKHPLNTIKKRIEQYFVNKYTTEDNKPLFNIYDSFKPVVSVKQNFDDLLFPVDHVGRSANDTYYLNKSTLLRTHTSAHQAELMRSGERQFLVTGDVYRRDAIDKTHYPVFHQMEGVRIFTPEQLKAQNKTPEEFVAADMKDALEGMISAVFGKVQVRWVDAYFPFTHPSWEMEIFFENKWLEVLGCGIVNPQIVRNCGMPISEDGGYGAEGNVGWAFGLGLERLAMVLFDIPDIRLFWSQDRRFLDQFASGENVKFQSYSKFPPCYKDITFWVPDHFHENAFFELVGQVAGDLVECVEVVDKFTHPKTNRTSLCFRITYRSMDRSLTNEEINELQAKVRDEVPVKLGVELR</sequence>